<protein>
    <submittedName>
        <fullName evidence="3">Gfo/Idh/MocA family oxidoreductase</fullName>
    </submittedName>
</protein>
<dbReference type="PANTHER" id="PTHR43377:SF1">
    <property type="entry name" value="BILIVERDIN REDUCTASE A"/>
    <property type="match status" value="1"/>
</dbReference>
<dbReference type="InterPro" id="IPR055170">
    <property type="entry name" value="GFO_IDH_MocA-like_dom"/>
</dbReference>
<dbReference type="InterPro" id="IPR051450">
    <property type="entry name" value="Gfo/Idh/MocA_Oxidoreductases"/>
</dbReference>
<evidence type="ECO:0000313" key="4">
    <source>
        <dbReference type="Proteomes" id="UP001082703"/>
    </source>
</evidence>
<gene>
    <name evidence="3" type="ORF">OUY18_07755</name>
</gene>
<dbReference type="PANTHER" id="PTHR43377">
    <property type="entry name" value="BILIVERDIN REDUCTASE A"/>
    <property type="match status" value="1"/>
</dbReference>
<feature type="domain" description="GFO/IDH/MocA-like oxidoreductase" evidence="2">
    <location>
        <begin position="129"/>
        <end position="227"/>
    </location>
</feature>
<dbReference type="InterPro" id="IPR000683">
    <property type="entry name" value="Gfo/Idh/MocA-like_OxRdtase_N"/>
</dbReference>
<dbReference type="EMBL" id="JAPOHA010000006">
    <property type="protein sequence ID" value="MCY1714145.1"/>
    <property type="molecule type" value="Genomic_DNA"/>
</dbReference>
<reference evidence="3 4" key="1">
    <citation type="submission" date="2022-11" db="EMBL/GenBank/DDBJ databases">
        <authorList>
            <person name="Caiyu Z."/>
        </authorList>
    </citation>
    <scope>NUCLEOTIDE SEQUENCE [LARGE SCALE GENOMIC DNA]</scope>
    <source>
        <strain evidence="3 4">YR-4</strain>
    </source>
</reference>
<dbReference type="InterPro" id="IPR036291">
    <property type="entry name" value="NAD(P)-bd_dom_sf"/>
</dbReference>
<dbReference type="Pfam" id="PF22725">
    <property type="entry name" value="GFO_IDH_MocA_C3"/>
    <property type="match status" value="1"/>
</dbReference>
<sequence>MVKIGIVGAGGMGTVHHSNYAHIDDCRVVAVVGKSSQDKERAEEWGLPMYDTISEMVQNEPVDLVDVCTPTFLHKQQVMEGLELGKHVITEKPIALHKKDAEEMYALASPKGVQLYVAQVMQFTNEIKVLRSLVQSGEYGPVLDAEFERLTACPRWSQGGWLFDREKSGLLPFDLHIHDLDVIVSLFGEPEDFSFTSCAGKERTYQEHYRFQYSYKDLNVCAEAAWFHADIPFTARWRVYFENAVVIHDGTHVTAYPFDHEPVVFDTEDKIKIPTGINVPSTGWYLTELSHFIECVKKGIPSPYVSREQVLTVLGLLERISENIN</sequence>
<dbReference type="Gene3D" id="3.40.50.720">
    <property type="entry name" value="NAD(P)-binding Rossmann-like Domain"/>
    <property type="match status" value="1"/>
</dbReference>
<feature type="domain" description="Gfo/Idh/MocA-like oxidoreductase N-terminal" evidence="1">
    <location>
        <begin position="2"/>
        <end position="118"/>
    </location>
</feature>
<keyword evidence="4" id="KW-1185">Reference proteome</keyword>
<organism evidence="3 4">
    <name type="scientific">Caproiciproducens galactitolivorans</name>
    <dbReference type="NCBI Taxonomy" id="642589"/>
    <lineage>
        <taxon>Bacteria</taxon>
        <taxon>Bacillati</taxon>
        <taxon>Bacillota</taxon>
        <taxon>Clostridia</taxon>
        <taxon>Eubacteriales</taxon>
        <taxon>Acutalibacteraceae</taxon>
        <taxon>Caproiciproducens</taxon>
    </lineage>
</organism>
<dbReference type="Gene3D" id="3.30.360.10">
    <property type="entry name" value="Dihydrodipicolinate Reductase, domain 2"/>
    <property type="match status" value="1"/>
</dbReference>
<dbReference type="RefSeq" id="WP_268058192.1">
    <property type="nucleotide sequence ID" value="NZ_JAPOHA010000006.1"/>
</dbReference>
<dbReference type="SUPFAM" id="SSF51735">
    <property type="entry name" value="NAD(P)-binding Rossmann-fold domains"/>
    <property type="match status" value="1"/>
</dbReference>
<accession>A0ABT4BUY9</accession>
<evidence type="ECO:0000259" key="1">
    <source>
        <dbReference type="Pfam" id="PF01408"/>
    </source>
</evidence>
<evidence type="ECO:0000313" key="3">
    <source>
        <dbReference type="EMBL" id="MCY1714145.1"/>
    </source>
</evidence>
<proteinExistence type="predicted"/>
<dbReference type="Pfam" id="PF01408">
    <property type="entry name" value="GFO_IDH_MocA"/>
    <property type="match status" value="1"/>
</dbReference>
<evidence type="ECO:0000259" key="2">
    <source>
        <dbReference type="Pfam" id="PF22725"/>
    </source>
</evidence>
<dbReference type="SUPFAM" id="SSF55347">
    <property type="entry name" value="Glyceraldehyde-3-phosphate dehydrogenase-like, C-terminal domain"/>
    <property type="match status" value="1"/>
</dbReference>
<dbReference type="Proteomes" id="UP001082703">
    <property type="component" value="Unassembled WGS sequence"/>
</dbReference>
<comment type="caution">
    <text evidence="3">The sequence shown here is derived from an EMBL/GenBank/DDBJ whole genome shotgun (WGS) entry which is preliminary data.</text>
</comment>
<name>A0ABT4BUY9_9FIRM</name>